<dbReference type="STRING" id="596152.DesU5LDRAFT_1754"/>
<dbReference type="eggNOG" id="COG2006">
    <property type="taxonomic scope" value="Bacteria"/>
</dbReference>
<gene>
    <name evidence="2" type="ORF">DesU5LDRAFT_1754</name>
</gene>
<feature type="domain" description="DUF362" evidence="1">
    <location>
        <begin position="39"/>
        <end position="232"/>
    </location>
</feature>
<dbReference type="OrthoDB" id="9807879at2"/>
<evidence type="ECO:0000313" key="2">
    <source>
        <dbReference type="EMBL" id="EIG53434.1"/>
    </source>
</evidence>
<dbReference type="Pfam" id="PF04015">
    <property type="entry name" value="DUF362"/>
    <property type="match status" value="1"/>
</dbReference>
<dbReference type="HOGENOM" id="CLU_058393_1_0_7"/>
<proteinExistence type="predicted"/>
<protein>
    <recommendedName>
        <fullName evidence="1">DUF362 domain-containing protein</fullName>
    </recommendedName>
</protein>
<dbReference type="EMBL" id="JH600068">
    <property type="protein sequence ID" value="EIG53434.1"/>
    <property type="molecule type" value="Genomic_DNA"/>
</dbReference>
<dbReference type="AlphaFoldDB" id="I2Q0X8"/>
<sequence length="309" mass="32823">MSHAVFLRRVSGYDDPGLDGTVATLLAAAGCPASRGDRVLVKPNLVAPRNPSLSCTHPSVVRAVCRHLLERGAKVTVADSPAFGTGRIVARLTGLTEALADLPVRVASLDCPRPVRLSLGGTIGVSRLALEADHIVNVPRLKCHDQMGMTLAVKNFFGCVCGFRKSVAHQRLGKERQRFARMLLDVFAALPPSTSLLDGVVAMHKAGPVGGEAYALGLLAAAANPVALDTAVYVRLGLSPEALPLWREALALDLPGARADDLHFPLETPDAFDVAGFMTPRVLAPLAFEPSRFVRGRLRSLLVTLGRGR</sequence>
<name>I2Q0X8_9BACT</name>
<reference evidence="2" key="1">
    <citation type="submission" date="2011-11" db="EMBL/GenBank/DDBJ databases">
        <title>Improved High-Quality Draft sequence of Desulfovibrio sp. U5L.</title>
        <authorList>
            <consortium name="US DOE Joint Genome Institute"/>
            <person name="Lucas S."/>
            <person name="Han J."/>
            <person name="Lapidus A."/>
            <person name="Cheng J.-F."/>
            <person name="Goodwin L."/>
            <person name="Pitluck S."/>
            <person name="Peters L."/>
            <person name="Ovchinnikova G."/>
            <person name="Held B."/>
            <person name="Detter J.C."/>
            <person name="Han C."/>
            <person name="Tapia R."/>
            <person name="Land M."/>
            <person name="Hauser L."/>
            <person name="Kyrpides N."/>
            <person name="Ivanova N."/>
            <person name="Pagani I."/>
            <person name="Gabster J."/>
            <person name="Walker C."/>
            <person name="Stolyar S."/>
            <person name="Stahl D."/>
            <person name="Arkin A."/>
            <person name="Dehal P."/>
            <person name="Hazen T."/>
            <person name="Woyke T."/>
        </authorList>
    </citation>
    <scope>NUCLEOTIDE SEQUENCE [LARGE SCALE GENOMIC DNA]</scope>
    <source>
        <strain evidence="2">U5L</strain>
    </source>
</reference>
<dbReference type="InterPro" id="IPR007160">
    <property type="entry name" value="DUF362"/>
</dbReference>
<organism evidence="2">
    <name type="scientific">Desulfovibrio sp. U5L</name>
    <dbReference type="NCBI Taxonomy" id="596152"/>
    <lineage>
        <taxon>Bacteria</taxon>
        <taxon>Pseudomonadati</taxon>
        <taxon>Thermodesulfobacteriota</taxon>
        <taxon>Desulfovibrionia</taxon>
        <taxon>Desulfovibrionales</taxon>
        <taxon>Desulfovibrionaceae</taxon>
        <taxon>Desulfovibrio</taxon>
    </lineage>
</organism>
<evidence type="ECO:0000259" key="1">
    <source>
        <dbReference type="Pfam" id="PF04015"/>
    </source>
</evidence>
<accession>I2Q0X8</accession>